<feature type="transmembrane region" description="Helical" evidence="5">
    <location>
        <begin position="763"/>
        <end position="782"/>
    </location>
</feature>
<feature type="transmembrane region" description="Helical" evidence="5">
    <location>
        <begin position="670"/>
        <end position="692"/>
    </location>
</feature>
<evidence type="ECO:0000256" key="4">
    <source>
        <dbReference type="ARBA" id="ARBA00023136"/>
    </source>
</evidence>
<comment type="subcellular location">
    <subcellularLocation>
        <location evidence="1">Membrane</location>
        <topology evidence="1">Multi-pass membrane protein</topology>
    </subcellularLocation>
</comment>
<proteinExistence type="predicted"/>
<feature type="transmembrane region" description="Helical" evidence="5">
    <location>
        <begin position="626"/>
        <end position="649"/>
    </location>
</feature>
<dbReference type="GO" id="GO:0005319">
    <property type="term" value="F:lipid transporter activity"/>
    <property type="evidence" value="ECO:0007669"/>
    <property type="project" value="TreeGrafter"/>
</dbReference>
<dbReference type="Pfam" id="PF12698">
    <property type="entry name" value="ABC2_membrane_3"/>
    <property type="match status" value="1"/>
</dbReference>
<dbReference type="PANTHER" id="PTHR19229:SF260">
    <property type="entry name" value="ABC TRANSPORTER DOMAIN-CONTAINING PROTEIN"/>
    <property type="match status" value="1"/>
</dbReference>
<dbReference type="GO" id="GO:0016020">
    <property type="term" value="C:membrane"/>
    <property type="evidence" value="ECO:0007669"/>
    <property type="project" value="UniProtKB-SubCell"/>
</dbReference>
<evidence type="ECO:0000256" key="1">
    <source>
        <dbReference type="ARBA" id="ARBA00004141"/>
    </source>
</evidence>
<dbReference type="Proteomes" id="UP000887540">
    <property type="component" value="Unplaced"/>
</dbReference>
<evidence type="ECO:0000256" key="2">
    <source>
        <dbReference type="ARBA" id="ARBA00022692"/>
    </source>
</evidence>
<name>A0A914CLX0_9BILA</name>
<keyword evidence="4 5" id="KW-0472">Membrane</keyword>
<accession>A0A914CLX0</accession>
<dbReference type="InterPro" id="IPR013525">
    <property type="entry name" value="ABC2_TM"/>
</dbReference>
<dbReference type="PANTHER" id="PTHR19229">
    <property type="entry name" value="ATP-BINDING CASSETTE TRANSPORTER SUBFAMILY A ABCA"/>
    <property type="match status" value="1"/>
</dbReference>
<keyword evidence="7" id="KW-1185">Reference proteome</keyword>
<evidence type="ECO:0000259" key="6">
    <source>
        <dbReference type="Pfam" id="PF12698"/>
    </source>
</evidence>
<evidence type="ECO:0000313" key="8">
    <source>
        <dbReference type="WBParaSite" id="ACRNAN_scaffold11757.g31627.t1"/>
    </source>
</evidence>
<keyword evidence="2 5" id="KW-0812">Transmembrane</keyword>
<dbReference type="GO" id="GO:0140359">
    <property type="term" value="F:ABC-type transporter activity"/>
    <property type="evidence" value="ECO:0007669"/>
    <property type="project" value="InterPro"/>
</dbReference>
<evidence type="ECO:0000256" key="5">
    <source>
        <dbReference type="SAM" id="Phobius"/>
    </source>
</evidence>
<feature type="transmembrane region" description="Helical" evidence="5">
    <location>
        <begin position="24"/>
        <end position="43"/>
    </location>
</feature>
<evidence type="ECO:0000256" key="3">
    <source>
        <dbReference type="ARBA" id="ARBA00022989"/>
    </source>
</evidence>
<protein>
    <submittedName>
        <fullName evidence="8">ABC-2 type transporter transmembrane domain-containing protein</fullName>
    </submittedName>
</protein>
<keyword evidence="3 5" id="KW-1133">Transmembrane helix</keyword>
<sequence>MLSIWKQLKLLLWKSFVIKKKEKIWILVEISIPVLLFALLVLIRTRNFDVLSSTCHYDAKAFPSGGLLPFMHSYLCSFSNNCQESPTTGDDTTEINRVSKRESIVIELIRWLMSFFEVIGRDPARSKTTFYYLAELIHELALLDENRPQSFPISSFFESQDQMVEVLMSDFDYDHTMALKFQNISLTPNFFANAFNGYANMRQNNASAFGPIGFLCDAKLVNRSFVSLNGEHREVDLCNKITYTNLFFATFFSNSLNLDNITENFLKHTFPNSSPDFASHMKTLQQNLQYLRQELPTIDFDIFGDNQKLLDAVFCGNFQDTMSHNTGTSSSVKPNFLLQNLQQKIINFIRKLTPRHTDHKGVRYCGNISVFDDSKCKFLDAYGMTVFKPLLYGYILVTPNVSSVRNLVKKLNNPLRLANFFSDNIKDYNQIADSLQDAIASSDLAKAANFLSTMVNQTKYGRYLDLFHNSSDPNSLLELIKIVTENFENVSDCVRFDRFIMTSDEYEMEKLAVCLSDYKQYFTGIVFPNFTDFDYEIGPYTTYKIRHHPSLVDSTDAIMDSKRRILSRDNPLIDLKYLTFGFSFLQEAIEKHLIEMITNESIPQHGVYAQQEPYPCKNDDMFNVTLFLSLFMVLSWMIPSSLLVKNIVWEKEMRLKEMMRIMGLGDMIHWVAWAIQAYIFNVVSILIIASLLKFGNILPYTDWTLLFVFFNLFALACIALCLLLSTLFFKSNLATACTAVLFFLFFFPYQLSVRSKSPTFTTIITLIFPQTAIGHGMTMIAVSEDMQNATWATINNIKND</sequence>
<feature type="domain" description="ABC-2 type transporter transmembrane" evidence="6">
    <location>
        <begin position="583"/>
        <end position="788"/>
    </location>
</feature>
<organism evidence="7 8">
    <name type="scientific">Acrobeloides nanus</name>
    <dbReference type="NCBI Taxonomy" id="290746"/>
    <lineage>
        <taxon>Eukaryota</taxon>
        <taxon>Metazoa</taxon>
        <taxon>Ecdysozoa</taxon>
        <taxon>Nematoda</taxon>
        <taxon>Chromadorea</taxon>
        <taxon>Rhabditida</taxon>
        <taxon>Tylenchina</taxon>
        <taxon>Cephalobomorpha</taxon>
        <taxon>Cephaloboidea</taxon>
        <taxon>Cephalobidae</taxon>
        <taxon>Acrobeloides</taxon>
    </lineage>
</organism>
<feature type="transmembrane region" description="Helical" evidence="5">
    <location>
        <begin position="704"/>
        <end position="725"/>
    </location>
</feature>
<dbReference type="AlphaFoldDB" id="A0A914CLX0"/>
<evidence type="ECO:0000313" key="7">
    <source>
        <dbReference type="Proteomes" id="UP000887540"/>
    </source>
</evidence>
<reference evidence="8" key="1">
    <citation type="submission" date="2022-11" db="UniProtKB">
        <authorList>
            <consortium name="WormBaseParasite"/>
        </authorList>
    </citation>
    <scope>IDENTIFICATION</scope>
</reference>
<dbReference type="InterPro" id="IPR026082">
    <property type="entry name" value="ABCA"/>
</dbReference>
<feature type="transmembrane region" description="Helical" evidence="5">
    <location>
        <begin position="732"/>
        <end position="751"/>
    </location>
</feature>
<dbReference type="WBParaSite" id="ACRNAN_scaffold11757.g31627.t1">
    <property type="protein sequence ID" value="ACRNAN_scaffold11757.g31627.t1"/>
    <property type="gene ID" value="ACRNAN_scaffold11757.g31627"/>
</dbReference>